<proteinExistence type="predicted"/>
<organism evidence="2 3">
    <name type="scientific">Ascobolus immersus RN42</name>
    <dbReference type="NCBI Taxonomy" id="1160509"/>
    <lineage>
        <taxon>Eukaryota</taxon>
        <taxon>Fungi</taxon>
        <taxon>Dikarya</taxon>
        <taxon>Ascomycota</taxon>
        <taxon>Pezizomycotina</taxon>
        <taxon>Pezizomycetes</taxon>
        <taxon>Pezizales</taxon>
        <taxon>Ascobolaceae</taxon>
        <taxon>Ascobolus</taxon>
    </lineage>
</organism>
<protein>
    <submittedName>
        <fullName evidence="2">Uncharacterized protein</fullName>
    </submittedName>
</protein>
<feature type="region of interest" description="Disordered" evidence="1">
    <location>
        <begin position="185"/>
        <end position="246"/>
    </location>
</feature>
<feature type="compositionally biased region" description="Gly residues" evidence="1">
    <location>
        <begin position="321"/>
        <end position="347"/>
    </location>
</feature>
<name>A0A3N4ID52_ASCIM</name>
<keyword evidence="3" id="KW-1185">Reference proteome</keyword>
<dbReference type="EMBL" id="ML119661">
    <property type="protein sequence ID" value="RPA84055.1"/>
    <property type="molecule type" value="Genomic_DNA"/>
</dbReference>
<dbReference type="AlphaFoldDB" id="A0A3N4ID52"/>
<feature type="region of interest" description="Disordered" evidence="1">
    <location>
        <begin position="75"/>
        <end position="95"/>
    </location>
</feature>
<gene>
    <name evidence="2" type="ORF">BJ508DRAFT_324042</name>
</gene>
<dbReference type="Proteomes" id="UP000275078">
    <property type="component" value="Unassembled WGS sequence"/>
</dbReference>
<feature type="compositionally biased region" description="Low complexity" evidence="1">
    <location>
        <begin position="185"/>
        <end position="206"/>
    </location>
</feature>
<evidence type="ECO:0000313" key="3">
    <source>
        <dbReference type="Proteomes" id="UP000275078"/>
    </source>
</evidence>
<accession>A0A3N4ID52</accession>
<evidence type="ECO:0000256" key="1">
    <source>
        <dbReference type="SAM" id="MobiDB-lite"/>
    </source>
</evidence>
<sequence length="382" mass="41531">MVPIALDPDFESLAESLTSLSLDLEESDPLNALLREAAQAASLAKEQSLAARRQSFSQPEHRSLQEILTTASLSAPSDASASSMDISPISPQLDRPQLSYSQSARKRIHTLACSPQKRQKLETLPTTLHKRPREVDYTSTFRFVKLWFRDGHWSDNLEPTFRKDAPAMPNIPALIASLRRRKSDATMASSVSRSSSRLSNLSTISGEETETESTPRRRNRSPQREDTRPQYLTPQKGKQPKSYRSSTNLYELPQGVKAEKAAVSYTPSCLSSSRFRDLESEMDEGQIEPLNRAVGAEGKDGVDITDDVFIVPKLRKRPGMGRRGSPGVGGSPSGSQGGGVQRSGGTSGSSESGGMPFWMPMGHTNGGNNGSSGAMEGVHIGR</sequence>
<feature type="region of interest" description="Disordered" evidence="1">
    <location>
        <begin position="316"/>
        <end position="382"/>
    </location>
</feature>
<reference evidence="2 3" key="1">
    <citation type="journal article" date="2018" name="Nat. Ecol. Evol.">
        <title>Pezizomycetes genomes reveal the molecular basis of ectomycorrhizal truffle lifestyle.</title>
        <authorList>
            <person name="Murat C."/>
            <person name="Payen T."/>
            <person name="Noel B."/>
            <person name="Kuo A."/>
            <person name="Morin E."/>
            <person name="Chen J."/>
            <person name="Kohler A."/>
            <person name="Krizsan K."/>
            <person name="Balestrini R."/>
            <person name="Da Silva C."/>
            <person name="Montanini B."/>
            <person name="Hainaut M."/>
            <person name="Levati E."/>
            <person name="Barry K.W."/>
            <person name="Belfiori B."/>
            <person name="Cichocki N."/>
            <person name="Clum A."/>
            <person name="Dockter R.B."/>
            <person name="Fauchery L."/>
            <person name="Guy J."/>
            <person name="Iotti M."/>
            <person name="Le Tacon F."/>
            <person name="Lindquist E.A."/>
            <person name="Lipzen A."/>
            <person name="Malagnac F."/>
            <person name="Mello A."/>
            <person name="Molinier V."/>
            <person name="Miyauchi S."/>
            <person name="Poulain J."/>
            <person name="Riccioni C."/>
            <person name="Rubini A."/>
            <person name="Sitrit Y."/>
            <person name="Splivallo R."/>
            <person name="Traeger S."/>
            <person name="Wang M."/>
            <person name="Zifcakova L."/>
            <person name="Wipf D."/>
            <person name="Zambonelli A."/>
            <person name="Paolocci F."/>
            <person name="Nowrousian M."/>
            <person name="Ottonello S."/>
            <person name="Baldrian P."/>
            <person name="Spatafora J.W."/>
            <person name="Henrissat B."/>
            <person name="Nagy L.G."/>
            <person name="Aury J.M."/>
            <person name="Wincker P."/>
            <person name="Grigoriev I.V."/>
            <person name="Bonfante P."/>
            <person name="Martin F.M."/>
        </authorList>
    </citation>
    <scope>NUCLEOTIDE SEQUENCE [LARGE SCALE GENOMIC DNA]</scope>
    <source>
        <strain evidence="2 3">RN42</strain>
    </source>
</reference>
<evidence type="ECO:0000313" key="2">
    <source>
        <dbReference type="EMBL" id="RPA84055.1"/>
    </source>
</evidence>
<feature type="compositionally biased region" description="Low complexity" evidence="1">
    <location>
        <begin position="75"/>
        <end position="90"/>
    </location>
</feature>